<dbReference type="Proteomes" id="UP000321805">
    <property type="component" value="Chromosome"/>
</dbReference>
<dbReference type="Pfam" id="PF01243">
    <property type="entry name" value="PNPOx_N"/>
    <property type="match status" value="1"/>
</dbReference>
<sequence>MFHRSRLRPRGLGARAARPRRPRALGRDPGRRARGGEVGLCSCRAPGHEDTNLSVNPKSKSTATKENALDAQEIDDFLAVRQDGRLGTNRGDGWWHVTPIWYLWEDGRFHHTLGAGRRHLRNLRADPHATLCVDEDPRLTEGLEAGARSVVCFGLAELSTDEDLIRSVTEKILVRYLGPEAGAYVEPIMAEGRTIVTLTPSDWLTWDYTKD</sequence>
<feature type="domain" description="Pyridoxamine 5'-phosphate oxidase N-terminal" evidence="3">
    <location>
        <begin position="72"/>
        <end position="206"/>
    </location>
</feature>
<dbReference type="OrthoDB" id="157302at2"/>
<dbReference type="PANTHER" id="PTHR35176">
    <property type="entry name" value="HEME OXYGENASE HI_0854-RELATED"/>
    <property type="match status" value="1"/>
</dbReference>
<reference evidence="4 5" key="1">
    <citation type="journal article" date="2018" name="J. Microbiol.">
        <title>Baekduia soli gen. nov., sp. nov., a novel bacterium isolated from the soil of Baekdu Mountain and proposal of a novel family name, Baekduiaceae fam. nov.</title>
        <authorList>
            <person name="An D.S."/>
            <person name="Siddiqi M.Z."/>
            <person name="Kim K.H."/>
            <person name="Yu H.S."/>
            <person name="Im W.T."/>
        </authorList>
    </citation>
    <scope>NUCLEOTIDE SEQUENCE [LARGE SCALE GENOMIC DNA]</scope>
    <source>
        <strain evidence="4 5">BR7-21</strain>
    </source>
</reference>
<dbReference type="AlphaFoldDB" id="A0A5B8U8G7"/>
<proteinExistence type="predicted"/>
<keyword evidence="5" id="KW-1185">Reference proteome</keyword>
<dbReference type="Gene3D" id="2.30.110.10">
    <property type="entry name" value="Electron Transport, Fmn-binding Protein, Chain A"/>
    <property type="match status" value="1"/>
</dbReference>
<dbReference type="GO" id="GO:0016627">
    <property type="term" value="F:oxidoreductase activity, acting on the CH-CH group of donors"/>
    <property type="evidence" value="ECO:0007669"/>
    <property type="project" value="TreeGrafter"/>
</dbReference>
<feature type="compositionally biased region" description="Basic and acidic residues" evidence="2">
    <location>
        <begin position="25"/>
        <end position="35"/>
    </location>
</feature>
<organism evidence="4 5">
    <name type="scientific">Baekduia soli</name>
    <dbReference type="NCBI Taxonomy" id="496014"/>
    <lineage>
        <taxon>Bacteria</taxon>
        <taxon>Bacillati</taxon>
        <taxon>Actinomycetota</taxon>
        <taxon>Thermoleophilia</taxon>
        <taxon>Solirubrobacterales</taxon>
        <taxon>Baekduiaceae</taxon>
        <taxon>Baekduia</taxon>
    </lineage>
</organism>
<dbReference type="InterPro" id="IPR052019">
    <property type="entry name" value="F420H2_bilvrd_red/Heme_oxyg"/>
</dbReference>
<accession>A0A5B8U8G7</accession>
<protein>
    <recommendedName>
        <fullName evidence="3">Pyridoxamine 5'-phosphate oxidase N-terminal domain-containing protein</fullName>
    </recommendedName>
</protein>
<evidence type="ECO:0000256" key="2">
    <source>
        <dbReference type="SAM" id="MobiDB-lite"/>
    </source>
</evidence>
<keyword evidence="1" id="KW-0560">Oxidoreductase</keyword>
<evidence type="ECO:0000313" key="5">
    <source>
        <dbReference type="Proteomes" id="UP000321805"/>
    </source>
</evidence>
<dbReference type="KEGG" id="bsol:FSW04_18805"/>
<dbReference type="SUPFAM" id="SSF50475">
    <property type="entry name" value="FMN-binding split barrel"/>
    <property type="match status" value="1"/>
</dbReference>
<evidence type="ECO:0000256" key="1">
    <source>
        <dbReference type="ARBA" id="ARBA00023002"/>
    </source>
</evidence>
<gene>
    <name evidence="4" type="ORF">FSW04_18805</name>
</gene>
<dbReference type="EMBL" id="CP042430">
    <property type="protein sequence ID" value="QEC49419.1"/>
    <property type="molecule type" value="Genomic_DNA"/>
</dbReference>
<name>A0A5B8U8G7_9ACTN</name>
<feature type="region of interest" description="Disordered" evidence="2">
    <location>
        <begin position="1"/>
        <end position="39"/>
    </location>
</feature>
<evidence type="ECO:0000313" key="4">
    <source>
        <dbReference type="EMBL" id="QEC49419.1"/>
    </source>
</evidence>
<evidence type="ECO:0000259" key="3">
    <source>
        <dbReference type="Pfam" id="PF01243"/>
    </source>
</evidence>
<dbReference type="GO" id="GO:0070967">
    <property type="term" value="F:coenzyme F420 binding"/>
    <property type="evidence" value="ECO:0007669"/>
    <property type="project" value="TreeGrafter"/>
</dbReference>
<dbReference type="PANTHER" id="PTHR35176:SF6">
    <property type="entry name" value="HEME OXYGENASE HI_0854-RELATED"/>
    <property type="match status" value="1"/>
</dbReference>
<dbReference type="InterPro" id="IPR011576">
    <property type="entry name" value="Pyridox_Oxase_N"/>
</dbReference>
<dbReference type="InterPro" id="IPR012349">
    <property type="entry name" value="Split_barrel_FMN-bd"/>
</dbReference>
<dbReference type="GO" id="GO:0005829">
    <property type="term" value="C:cytosol"/>
    <property type="evidence" value="ECO:0007669"/>
    <property type="project" value="TreeGrafter"/>
</dbReference>